<dbReference type="InterPro" id="IPR045843">
    <property type="entry name" value="IND-like"/>
</dbReference>
<organism evidence="8 9">
    <name type="scientific">Dendrobium catenatum</name>
    <dbReference type="NCBI Taxonomy" id="906689"/>
    <lineage>
        <taxon>Eukaryota</taxon>
        <taxon>Viridiplantae</taxon>
        <taxon>Streptophyta</taxon>
        <taxon>Embryophyta</taxon>
        <taxon>Tracheophyta</taxon>
        <taxon>Spermatophyta</taxon>
        <taxon>Magnoliopsida</taxon>
        <taxon>Liliopsida</taxon>
        <taxon>Asparagales</taxon>
        <taxon>Orchidaceae</taxon>
        <taxon>Epidendroideae</taxon>
        <taxon>Malaxideae</taxon>
        <taxon>Dendrobiinae</taxon>
        <taxon>Dendrobium</taxon>
    </lineage>
</organism>
<name>A0A2I0X7P7_9ASPA</name>
<keyword evidence="3" id="KW-0805">Transcription regulation</keyword>
<evidence type="ECO:0000256" key="4">
    <source>
        <dbReference type="ARBA" id="ARBA00023125"/>
    </source>
</evidence>
<evidence type="ECO:0000313" key="9">
    <source>
        <dbReference type="Proteomes" id="UP000233837"/>
    </source>
</evidence>
<reference evidence="8 9" key="2">
    <citation type="journal article" date="2017" name="Nature">
        <title>The Apostasia genome and the evolution of orchids.</title>
        <authorList>
            <person name="Zhang G.Q."/>
            <person name="Liu K.W."/>
            <person name="Li Z."/>
            <person name="Lohaus R."/>
            <person name="Hsiao Y.Y."/>
            <person name="Niu S.C."/>
            <person name="Wang J.Y."/>
            <person name="Lin Y.C."/>
            <person name="Xu Q."/>
            <person name="Chen L.J."/>
            <person name="Yoshida K."/>
            <person name="Fujiwara S."/>
            <person name="Wang Z.W."/>
            <person name="Zhang Y.Q."/>
            <person name="Mitsuda N."/>
            <person name="Wang M."/>
            <person name="Liu G.H."/>
            <person name="Pecoraro L."/>
            <person name="Huang H.X."/>
            <person name="Xiao X.J."/>
            <person name="Lin M."/>
            <person name="Wu X.Y."/>
            <person name="Wu W.L."/>
            <person name="Chen Y.Y."/>
            <person name="Chang S.B."/>
            <person name="Sakamoto S."/>
            <person name="Ohme-Takagi M."/>
            <person name="Yagi M."/>
            <person name="Zeng S.J."/>
            <person name="Shen C.Y."/>
            <person name="Yeh C.M."/>
            <person name="Luo Y.B."/>
            <person name="Tsai W.C."/>
            <person name="Van de Peer Y."/>
            <person name="Liu Z.J."/>
        </authorList>
    </citation>
    <scope>NUCLEOTIDE SEQUENCE [LARGE SCALE GENOMIC DNA]</scope>
    <source>
        <tissue evidence="8">The whole plant</tissue>
    </source>
</reference>
<dbReference type="SMART" id="SM00353">
    <property type="entry name" value="HLH"/>
    <property type="match status" value="1"/>
</dbReference>
<dbReference type="EMBL" id="KZ502070">
    <property type="protein sequence ID" value="PKU83949.1"/>
    <property type="molecule type" value="Genomic_DNA"/>
</dbReference>
<dbReference type="FunFam" id="4.10.280.10:FF:000053">
    <property type="entry name" value="BHLH transcription factor"/>
    <property type="match status" value="1"/>
</dbReference>
<evidence type="ECO:0000256" key="2">
    <source>
        <dbReference type="ARBA" id="ARBA00005510"/>
    </source>
</evidence>
<dbReference type="GO" id="GO:0003700">
    <property type="term" value="F:DNA-binding transcription factor activity"/>
    <property type="evidence" value="ECO:0007669"/>
    <property type="project" value="InterPro"/>
</dbReference>
<gene>
    <name evidence="8" type="primary">BHLH87</name>
    <name evidence="8" type="ORF">MA16_Dca006424</name>
</gene>
<reference evidence="8 9" key="1">
    <citation type="journal article" date="2016" name="Sci. Rep.">
        <title>The Dendrobium catenatum Lindl. genome sequence provides insights into polysaccharide synthase, floral development and adaptive evolution.</title>
        <authorList>
            <person name="Zhang G.Q."/>
            <person name="Xu Q."/>
            <person name="Bian C."/>
            <person name="Tsai W.C."/>
            <person name="Yeh C.M."/>
            <person name="Liu K.W."/>
            <person name="Yoshida K."/>
            <person name="Zhang L.S."/>
            <person name="Chang S.B."/>
            <person name="Chen F."/>
            <person name="Shi Y."/>
            <person name="Su Y.Y."/>
            <person name="Zhang Y.Q."/>
            <person name="Chen L.J."/>
            <person name="Yin Y."/>
            <person name="Lin M."/>
            <person name="Huang H."/>
            <person name="Deng H."/>
            <person name="Wang Z.W."/>
            <person name="Zhu S.L."/>
            <person name="Zhao X."/>
            <person name="Deng C."/>
            <person name="Niu S.C."/>
            <person name="Huang J."/>
            <person name="Wang M."/>
            <person name="Liu G.H."/>
            <person name="Yang H.J."/>
            <person name="Xiao X.J."/>
            <person name="Hsiao Y.Y."/>
            <person name="Wu W.L."/>
            <person name="Chen Y.Y."/>
            <person name="Mitsuda N."/>
            <person name="Ohme-Takagi M."/>
            <person name="Luo Y.B."/>
            <person name="Van de Peer Y."/>
            <person name="Liu Z.J."/>
        </authorList>
    </citation>
    <scope>NUCLEOTIDE SEQUENCE [LARGE SCALE GENOMIC DNA]</scope>
    <source>
        <tissue evidence="8">The whole plant</tissue>
    </source>
</reference>
<dbReference type="GO" id="GO:0046983">
    <property type="term" value="F:protein dimerization activity"/>
    <property type="evidence" value="ECO:0007669"/>
    <property type="project" value="InterPro"/>
</dbReference>
<evidence type="ECO:0000256" key="5">
    <source>
        <dbReference type="ARBA" id="ARBA00023163"/>
    </source>
</evidence>
<comment type="similarity">
    <text evidence="2">Belongs to the bHLH protein family.</text>
</comment>
<dbReference type="Gene3D" id="4.10.280.10">
    <property type="entry name" value="Helix-loop-helix DNA-binding domain"/>
    <property type="match status" value="1"/>
</dbReference>
<dbReference type="Pfam" id="PF00010">
    <property type="entry name" value="HLH"/>
    <property type="match status" value="1"/>
</dbReference>
<keyword evidence="4" id="KW-0238">DNA-binding</keyword>
<evidence type="ECO:0000256" key="3">
    <source>
        <dbReference type="ARBA" id="ARBA00023015"/>
    </source>
</evidence>
<feature type="domain" description="BHLH" evidence="7">
    <location>
        <begin position="78"/>
        <end position="127"/>
    </location>
</feature>
<evidence type="ECO:0000256" key="1">
    <source>
        <dbReference type="ARBA" id="ARBA00004123"/>
    </source>
</evidence>
<dbReference type="InterPro" id="IPR036638">
    <property type="entry name" value="HLH_DNA-bd_sf"/>
</dbReference>
<comment type="subcellular location">
    <subcellularLocation>
        <location evidence="1">Nucleus</location>
    </subcellularLocation>
</comment>
<dbReference type="GO" id="GO:0005634">
    <property type="term" value="C:nucleus"/>
    <property type="evidence" value="ECO:0007669"/>
    <property type="project" value="UniProtKB-SubCell"/>
</dbReference>
<dbReference type="PANTHER" id="PTHR45914">
    <property type="entry name" value="TRANSCRIPTION FACTOR HEC3-RELATED"/>
    <property type="match status" value="1"/>
</dbReference>
<evidence type="ECO:0000259" key="7">
    <source>
        <dbReference type="PROSITE" id="PS50888"/>
    </source>
</evidence>
<dbReference type="Proteomes" id="UP000233837">
    <property type="component" value="Unassembled WGS sequence"/>
</dbReference>
<dbReference type="GO" id="GO:0003677">
    <property type="term" value="F:DNA binding"/>
    <property type="evidence" value="ECO:0007669"/>
    <property type="project" value="UniProtKB-KW"/>
</dbReference>
<protein>
    <submittedName>
        <fullName evidence="8">Transcription factor bHLH87</fullName>
    </submittedName>
</protein>
<sequence length="183" mass="20610">MDSAPEFQQNRIPVYGLPTEFLQPALPPPANLYPLTPLTCSNHAMGAMKEIIYGLAALQPVQINLDLVKVRPRRNVRISKDPQSVAARQRRERIGERIRILQQLVPGGTKMDTASMLDEAICYLKFLKAQVRKMETTTAGGQRRAAVAIADVVIIIIIWKWRINLLLEGEVLKIIRGLTREFS</sequence>
<evidence type="ECO:0000256" key="6">
    <source>
        <dbReference type="ARBA" id="ARBA00023242"/>
    </source>
</evidence>
<keyword evidence="9" id="KW-1185">Reference proteome</keyword>
<keyword evidence="6" id="KW-0539">Nucleus</keyword>
<dbReference type="SUPFAM" id="SSF47459">
    <property type="entry name" value="HLH, helix-loop-helix DNA-binding domain"/>
    <property type="match status" value="1"/>
</dbReference>
<dbReference type="InterPro" id="IPR011598">
    <property type="entry name" value="bHLH_dom"/>
</dbReference>
<proteinExistence type="inferred from homology"/>
<dbReference type="AlphaFoldDB" id="A0A2I0X7P7"/>
<accession>A0A2I0X7P7</accession>
<dbReference type="PANTHER" id="PTHR45914:SF12">
    <property type="entry name" value="TRANSCRIPTION FACTOR BHLH87"/>
    <property type="match status" value="1"/>
</dbReference>
<evidence type="ECO:0000313" key="8">
    <source>
        <dbReference type="EMBL" id="PKU83949.1"/>
    </source>
</evidence>
<keyword evidence="5" id="KW-0804">Transcription</keyword>
<dbReference type="PROSITE" id="PS50888">
    <property type="entry name" value="BHLH"/>
    <property type="match status" value="1"/>
</dbReference>